<sequence>MEGDTNRYVTNAWLDVTGWDEHLKGFDREQLIELVRPAVREEPEPQQQPQDLEEREGEERLADACKATRRLIKRAIQTCRHSIVGKKALDHVNGREVGEQTNEWPFYARQKVKTIRKYSDHWVKVLRNREHQTGHDAVTQVEVGPVERQPIQDDGRVEFLQDTRNTFDVDGKRWLFKRALAEERLKKEFIRREQDVAGSGRDIPWRGQGVRDYMQQIRRFKERLFVTGREVVSVQYKNRVNGRGT</sequence>
<evidence type="ECO:0000313" key="2">
    <source>
        <dbReference type="Proteomes" id="UP001172680"/>
    </source>
</evidence>
<comment type="caution">
    <text evidence="1">The sequence shown here is derived from an EMBL/GenBank/DDBJ whole genome shotgun (WGS) entry which is preliminary data.</text>
</comment>
<protein>
    <submittedName>
        <fullName evidence="1">Uncharacterized protein</fullName>
    </submittedName>
</protein>
<gene>
    <name evidence="1" type="ORF">H2199_008792</name>
</gene>
<proteinExistence type="predicted"/>
<dbReference type="EMBL" id="JAPDRP010000029">
    <property type="protein sequence ID" value="KAJ9634928.1"/>
    <property type="molecule type" value="Genomic_DNA"/>
</dbReference>
<organism evidence="1 2">
    <name type="scientific">Coniosporium tulheliwenetii</name>
    <dbReference type="NCBI Taxonomy" id="3383036"/>
    <lineage>
        <taxon>Eukaryota</taxon>
        <taxon>Fungi</taxon>
        <taxon>Dikarya</taxon>
        <taxon>Ascomycota</taxon>
        <taxon>Pezizomycotina</taxon>
        <taxon>Dothideomycetes</taxon>
        <taxon>Dothideomycetes incertae sedis</taxon>
        <taxon>Coniosporium</taxon>
    </lineage>
</organism>
<name>A0ACC2YI54_9PEZI</name>
<reference evidence="1" key="1">
    <citation type="submission" date="2022-10" db="EMBL/GenBank/DDBJ databases">
        <title>Culturing micro-colonial fungi from biological soil crusts in the Mojave desert and describing Neophaeococcomyces mojavensis, and introducing the new genera and species Taxawa tesnikishii.</title>
        <authorList>
            <person name="Kurbessoian T."/>
            <person name="Stajich J.E."/>
        </authorList>
    </citation>
    <scope>NUCLEOTIDE SEQUENCE</scope>
    <source>
        <strain evidence="1">JES_115</strain>
    </source>
</reference>
<keyword evidence="2" id="KW-1185">Reference proteome</keyword>
<dbReference type="Proteomes" id="UP001172680">
    <property type="component" value="Unassembled WGS sequence"/>
</dbReference>
<evidence type="ECO:0000313" key="1">
    <source>
        <dbReference type="EMBL" id="KAJ9634928.1"/>
    </source>
</evidence>
<accession>A0ACC2YI54</accession>